<gene>
    <name evidence="3" type="ORF">FD24_GL001558</name>
</gene>
<dbReference type="InterPro" id="IPR004509">
    <property type="entry name" value="Competence_ComEA_HhH"/>
</dbReference>
<sequence length="250" mass="25582">MTTWIQFAKNHWRVFAIVSAAVLVLLTGLVLSQHRQPEAAAATNVFDPTAGASGADPTMMSGSQSSHGRAAGASSVATGASGAAVNPATTSSAPGFVDVKGAVNKPGLYQVTSSMRVADVIQLAQGMQPQADQQQVNLAAKVTDQQVVYVPAKGEQLPAIATATPSPTPATTTAGGGSPASTSAGSSEKVNLNTADVAAFQKLSGVGQKKAEKIIAYRQQHGNFKSVDDLKNVSGFGEKTVAKYKDQLTV</sequence>
<dbReference type="AlphaFoldDB" id="A0A837RG67"/>
<evidence type="ECO:0000259" key="2">
    <source>
        <dbReference type="SMART" id="SM00278"/>
    </source>
</evidence>
<protein>
    <submittedName>
        <fullName evidence="3">Come operon protein 1</fullName>
    </submittedName>
</protein>
<feature type="region of interest" description="Disordered" evidence="1">
    <location>
        <begin position="160"/>
        <end position="188"/>
    </location>
</feature>
<evidence type="ECO:0000313" key="3">
    <source>
        <dbReference type="EMBL" id="KRK26748.1"/>
    </source>
</evidence>
<dbReference type="PANTHER" id="PTHR21180:SF32">
    <property type="entry name" value="ENDONUCLEASE_EXONUCLEASE_PHOSPHATASE FAMILY DOMAIN-CONTAINING PROTEIN 1"/>
    <property type="match status" value="1"/>
</dbReference>
<dbReference type="GeneID" id="49394304"/>
<dbReference type="Gene3D" id="3.10.560.10">
    <property type="entry name" value="Outer membrane lipoprotein wza domain like"/>
    <property type="match status" value="1"/>
</dbReference>
<dbReference type="EMBL" id="AZCU01000002">
    <property type="protein sequence ID" value="KRK26748.1"/>
    <property type="molecule type" value="Genomic_DNA"/>
</dbReference>
<dbReference type="Pfam" id="PF12836">
    <property type="entry name" value="HHH_3"/>
    <property type="match status" value="1"/>
</dbReference>
<dbReference type="Gene3D" id="1.10.150.280">
    <property type="entry name" value="AF1531-like domain"/>
    <property type="match status" value="1"/>
</dbReference>
<proteinExistence type="predicted"/>
<dbReference type="GO" id="GO:0015627">
    <property type="term" value="C:type II protein secretion system complex"/>
    <property type="evidence" value="ECO:0007669"/>
    <property type="project" value="TreeGrafter"/>
</dbReference>
<dbReference type="SUPFAM" id="SSF47781">
    <property type="entry name" value="RuvA domain 2-like"/>
    <property type="match status" value="1"/>
</dbReference>
<evidence type="ECO:0000256" key="1">
    <source>
        <dbReference type="SAM" id="MobiDB-lite"/>
    </source>
</evidence>
<evidence type="ECO:0000313" key="4">
    <source>
        <dbReference type="Proteomes" id="UP000051020"/>
    </source>
</evidence>
<dbReference type="Proteomes" id="UP000051020">
    <property type="component" value="Unassembled WGS sequence"/>
</dbReference>
<dbReference type="InterPro" id="IPR019554">
    <property type="entry name" value="Soluble_ligand-bd"/>
</dbReference>
<feature type="domain" description="Helix-hairpin-helix DNA-binding motif class 1" evidence="2">
    <location>
        <begin position="228"/>
        <end position="247"/>
    </location>
</feature>
<dbReference type="GO" id="GO:0006281">
    <property type="term" value="P:DNA repair"/>
    <property type="evidence" value="ECO:0007669"/>
    <property type="project" value="InterPro"/>
</dbReference>
<feature type="region of interest" description="Disordered" evidence="1">
    <location>
        <begin position="52"/>
        <end position="74"/>
    </location>
</feature>
<dbReference type="PANTHER" id="PTHR21180">
    <property type="entry name" value="ENDONUCLEASE/EXONUCLEASE/PHOSPHATASE FAMILY DOMAIN-CONTAINING PROTEIN 1"/>
    <property type="match status" value="1"/>
</dbReference>
<feature type="domain" description="Helix-hairpin-helix DNA-binding motif class 1" evidence="2">
    <location>
        <begin position="198"/>
        <end position="217"/>
    </location>
</feature>
<dbReference type="RefSeq" id="WP_050338438.1">
    <property type="nucleotide sequence ID" value="NZ_AZCU01000002.1"/>
</dbReference>
<name>A0A837RG67_LACPE</name>
<reference evidence="3 4" key="1">
    <citation type="journal article" date="2015" name="Genome Announc.">
        <title>Expanding the biotechnology potential of lactobacilli through comparative genomics of 213 strains and associated genera.</title>
        <authorList>
            <person name="Sun Z."/>
            <person name="Harris H.M."/>
            <person name="McCann A."/>
            <person name="Guo C."/>
            <person name="Argimon S."/>
            <person name="Zhang W."/>
            <person name="Yang X."/>
            <person name="Jeffery I.B."/>
            <person name="Cooney J.C."/>
            <person name="Kagawa T.F."/>
            <person name="Liu W."/>
            <person name="Song Y."/>
            <person name="Salvetti E."/>
            <person name="Wrobel A."/>
            <person name="Rasinkangas P."/>
            <person name="Parkhill J."/>
            <person name="Rea M.C."/>
            <person name="O'Sullivan O."/>
            <person name="Ritari J."/>
            <person name="Douillard F.P."/>
            <person name="Paul Ross R."/>
            <person name="Yang R."/>
            <person name="Briner A.E."/>
            <person name="Felis G.E."/>
            <person name="de Vos W.M."/>
            <person name="Barrangou R."/>
            <person name="Klaenhammer T.R."/>
            <person name="Caufield P.W."/>
            <person name="Cui Y."/>
            <person name="Zhang H."/>
            <person name="O'Toole P.W."/>
        </authorList>
    </citation>
    <scope>NUCLEOTIDE SEQUENCE [LARGE SCALE GENOMIC DNA]</scope>
    <source>
        <strain evidence="3 4">DSM 20314</strain>
    </source>
</reference>
<dbReference type="InterPro" id="IPR051675">
    <property type="entry name" value="Endo/Exo/Phosphatase_dom_1"/>
</dbReference>
<dbReference type="InterPro" id="IPR010994">
    <property type="entry name" value="RuvA_2-like"/>
</dbReference>
<dbReference type="NCBIfam" id="TIGR00426">
    <property type="entry name" value="competence protein ComEA helix-hairpin-helix repeat region"/>
    <property type="match status" value="1"/>
</dbReference>
<organism evidence="3 4">
    <name type="scientific">Lactiplantibacillus pentosus DSM 20314</name>
    <dbReference type="NCBI Taxonomy" id="1423791"/>
    <lineage>
        <taxon>Bacteria</taxon>
        <taxon>Bacillati</taxon>
        <taxon>Bacillota</taxon>
        <taxon>Bacilli</taxon>
        <taxon>Lactobacillales</taxon>
        <taxon>Lactobacillaceae</taxon>
        <taxon>Lactiplantibacillus</taxon>
    </lineage>
</organism>
<dbReference type="GO" id="GO:0003677">
    <property type="term" value="F:DNA binding"/>
    <property type="evidence" value="ECO:0007669"/>
    <property type="project" value="InterPro"/>
</dbReference>
<dbReference type="InterPro" id="IPR003583">
    <property type="entry name" value="Hlx-hairpin-Hlx_DNA-bd_motif"/>
</dbReference>
<comment type="caution">
    <text evidence="3">The sequence shown here is derived from an EMBL/GenBank/DDBJ whole genome shotgun (WGS) entry which is preliminary data.</text>
</comment>
<dbReference type="SMART" id="SM00278">
    <property type="entry name" value="HhH1"/>
    <property type="match status" value="2"/>
</dbReference>
<feature type="compositionally biased region" description="Low complexity" evidence="1">
    <location>
        <begin position="161"/>
        <end position="187"/>
    </location>
</feature>
<accession>A0A837RG67</accession>
<dbReference type="GO" id="GO:0015628">
    <property type="term" value="P:protein secretion by the type II secretion system"/>
    <property type="evidence" value="ECO:0007669"/>
    <property type="project" value="TreeGrafter"/>
</dbReference>
<dbReference type="Pfam" id="PF10531">
    <property type="entry name" value="SLBB"/>
    <property type="match status" value="1"/>
</dbReference>